<dbReference type="EMBL" id="JAPQKI010000005">
    <property type="protein sequence ID" value="KAJ5098450.1"/>
    <property type="molecule type" value="Genomic_DNA"/>
</dbReference>
<feature type="domain" description="L-tryptophan decarboxylase PsiD-like" evidence="1">
    <location>
        <begin position="1"/>
        <end position="80"/>
    </location>
</feature>
<protein>
    <recommendedName>
        <fullName evidence="1">L-tryptophan decarboxylase PsiD-like domain-containing protein</fullName>
    </recommendedName>
</protein>
<comment type="caution">
    <text evidence="2">The sequence shown here is derived from an EMBL/GenBank/DDBJ whole genome shotgun (WGS) entry which is preliminary data.</text>
</comment>
<dbReference type="OrthoDB" id="5973539at2759"/>
<name>A0A9W9FDY2_9EURO</name>
<evidence type="ECO:0000313" key="2">
    <source>
        <dbReference type="EMBL" id="KAJ5098450.1"/>
    </source>
</evidence>
<sequence>MSRIIIRAPTWSKPSYEVGQVGRPFNQFLNWPMVTRSGAAFFLNHEVNAHRKKVFCRWGSHLNSPASASALNKSDWLSLHVLSCIAEAARLSAGTPSNFEDIYMCDPSKLHHGYLFRGLLDSPFPTRYTT</sequence>
<reference evidence="2" key="1">
    <citation type="submission" date="2022-11" db="EMBL/GenBank/DDBJ databases">
        <authorList>
            <person name="Petersen C."/>
        </authorList>
    </citation>
    <scope>NUCLEOTIDE SEQUENCE</scope>
    <source>
        <strain evidence="2">IBT 30761</strain>
    </source>
</reference>
<dbReference type="RefSeq" id="XP_056474104.1">
    <property type="nucleotide sequence ID" value="XM_056617945.1"/>
</dbReference>
<dbReference type="GeneID" id="81356924"/>
<gene>
    <name evidence="2" type="ORF">N7532_005451</name>
</gene>
<accession>A0A9W9FDY2</accession>
<keyword evidence="3" id="KW-1185">Reference proteome</keyword>
<dbReference type="InterPro" id="IPR022237">
    <property type="entry name" value="PsiD-like"/>
</dbReference>
<organism evidence="2 3">
    <name type="scientific">Penicillium argentinense</name>
    <dbReference type="NCBI Taxonomy" id="1131581"/>
    <lineage>
        <taxon>Eukaryota</taxon>
        <taxon>Fungi</taxon>
        <taxon>Dikarya</taxon>
        <taxon>Ascomycota</taxon>
        <taxon>Pezizomycotina</taxon>
        <taxon>Eurotiomycetes</taxon>
        <taxon>Eurotiomycetidae</taxon>
        <taxon>Eurotiales</taxon>
        <taxon>Aspergillaceae</taxon>
        <taxon>Penicillium</taxon>
    </lineage>
</organism>
<evidence type="ECO:0000259" key="1">
    <source>
        <dbReference type="Pfam" id="PF12588"/>
    </source>
</evidence>
<dbReference type="AlphaFoldDB" id="A0A9W9FDY2"/>
<proteinExistence type="predicted"/>
<dbReference type="Proteomes" id="UP001149074">
    <property type="component" value="Unassembled WGS sequence"/>
</dbReference>
<dbReference type="Pfam" id="PF12588">
    <property type="entry name" value="PSDC"/>
    <property type="match status" value="1"/>
</dbReference>
<reference evidence="2" key="2">
    <citation type="journal article" date="2023" name="IMA Fungus">
        <title>Comparative genomic study of the Penicillium genus elucidates a diverse pangenome and 15 lateral gene transfer events.</title>
        <authorList>
            <person name="Petersen C."/>
            <person name="Sorensen T."/>
            <person name="Nielsen M.R."/>
            <person name="Sondergaard T.E."/>
            <person name="Sorensen J.L."/>
            <person name="Fitzpatrick D.A."/>
            <person name="Frisvad J.C."/>
            <person name="Nielsen K.L."/>
        </authorList>
    </citation>
    <scope>NUCLEOTIDE SEQUENCE</scope>
    <source>
        <strain evidence="2">IBT 30761</strain>
    </source>
</reference>
<evidence type="ECO:0000313" key="3">
    <source>
        <dbReference type="Proteomes" id="UP001149074"/>
    </source>
</evidence>